<name>A0A2H1JK79_9MICO</name>
<dbReference type="Proteomes" id="UP000234333">
    <property type="component" value="Unassembled WGS sequence"/>
</dbReference>
<dbReference type="InterPro" id="IPR029058">
    <property type="entry name" value="AB_hydrolase_fold"/>
</dbReference>
<sequence>MRGNALLQLVGPGAVRCSLSSQVDELLSSLKDLHDDVLLVEVEHRNFALDDSNLIRIGSRIREFRPIVEWFARNGWFLYKSDGSTSSLVRHDHISKLWHKITDGSYNVDRRGTVYSINDDNAIERASSLIVVFSSMSLPFDGPGLSRFFEQNFSSIGKHVGQGVVVLRIADIDGVVGGFYSPTVFAPDRIDRVQSLIGEIASLYAIDPERVILYGGSKGGSGALLHALVNGDGWKCVAVDPVVDDYYYESKYLDSHWTSGTVFIERKEELFSRVVDSVSSHGNTARIGIVTSPRSPLYSTIETLASKVPHSALLFAESHDPLINDHPDVSGRTLRFVTGLLNVWSAGLQFPGSRLRID</sequence>
<protein>
    <recommendedName>
        <fullName evidence="3">XcbB/CpsF family capsular polysaccharide biosynthesis protein</fullName>
    </recommendedName>
</protein>
<proteinExistence type="predicted"/>
<accession>A0A2H1JK79</accession>
<dbReference type="NCBIfam" id="NF033892">
    <property type="entry name" value="XcbB_CpsF_sero"/>
    <property type="match status" value="1"/>
</dbReference>
<dbReference type="Gene3D" id="3.40.50.1820">
    <property type="entry name" value="alpha/beta hydrolase"/>
    <property type="match status" value="1"/>
</dbReference>
<dbReference type="SUPFAM" id="SSF53474">
    <property type="entry name" value="alpha/beta-Hydrolases"/>
    <property type="match status" value="1"/>
</dbReference>
<reference evidence="1 2" key="1">
    <citation type="submission" date="2017-03" db="EMBL/GenBank/DDBJ databases">
        <authorList>
            <person name="Afonso C.L."/>
            <person name="Miller P.J."/>
            <person name="Scott M.A."/>
            <person name="Spackman E."/>
            <person name="Goraichik I."/>
            <person name="Dimitrov K.M."/>
            <person name="Suarez D.L."/>
            <person name="Swayne D.E."/>
        </authorList>
    </citation>
    <scope>NUCLEOTIDE SEQUENCE [LARGE SCALE GENOMIC DNA]</scope>
    <source>
        <strain evidence="1 2">CIP 102111</strain>
    </source>
</reference>
<gene>
    <name evidence="1" type="ORF">BC102111_02349</name>
</gene>
<evidence type="ECO:0008006" key="3">
    <source>
        <dbReference type="Google" id="ProtNLM"/>
    </source>
</evidence>
<evidence type="ECO:0000313" key="2">
    <source>
        <dbReference type="Proteomes" id="UP000234333"/>
    </source>
</evidence>
<organism evidence="1 2">
    <name type="scientific">Brevibacterium casei CIP 102111</name>
    <dbReference type="NCBI Taxonomy" id="1255625"/>
    <lineage>
        <taxon>Bacteria</taxon>
        <taxon>Bacillati</taxon>
        <taxon>Actinomycetota</taxon>
        <taxon>Actinomycetes</taxon>
        <taxon>Micrococcales</taxon>
        <taxon>Brevibacteriaceae</taxon>
        <taxon>Brevibacterium</taxon>
    </lineage>
</organism>
<evidence type="ECO:0000313" key="1">
    <source>
        <dbReference type="EMBL" id="SMX87744.1"/>
    </source>
</evidence>
<dbReference type="EMBL" id="FXZC01000004">
    <property type="protein sequence ID" value="SMX87744.1"/>
    <property type="molecule type" value="Genomic_DNA"/>
</dbReference>
<dbReference type="AlphaFoldDB" id="A0A2H1JK79"/>